<dbReference type="GO" id="GO:0005524">
    <property type="term" value="F:ATP binding"/>
    <property type="evidence" value="ECO:0007669"/>
    <property type="project" value="InterPro"/>
</dbReference>
<dbReference type="Gene3D" id="3.40.50.620">
    <property type="entry name" value="HUPs"/>
    <property type="match status" value="1"/>
</dbReference>
<keyword evidence="4" id="KW-1185">Reference proteome</keyword>
<evidence type="ECO:0000313" key="3">
    <source>
        <dbReference type="EMBL" id="KAK6317475.1"/>
    </source>
</evidence>
<sequence length="74" mass="8641">MSTAKCRRSEMEQQSWTSSERQEIQQKWEKERTFDCDAPTTIGESTNKNKYFVTSPYMNGRLHLGHTFCLSKGC</sequence>
<dbReference type="PANTHER" id="PTHR45794:SF1">
    <property type="entry name" value="LEUCINE--TRNA LIGASE, CYTOPLASMIC"/>
    <property type="match status" value="1"/>
</dbReference>
<organism evidence="3 4">
    <name type="scientific">Coregonus suidteri</name>
    <dbReference type="NCBI Taxonomy" id="861788"/>
    <lineage>
        <taxon>Eukaryota</taxon>
        <taxon>Metazoa</taxon>
        <taxon>Chordata</taxon>
        <taxon>Craniata</taxon>
        <taxon>Vertebrata</taxon>
        <taxon>Euteleostomi</taxon>
        <taxon>Actinopterygii</taxon>
        <taxon>Neopterygii</taxon>
        <taxon>Teleostei</taxon>
        <taxon>Protacanthopterygii</taxon>
        <taxon>Salmoniformes</taxon>
        <taxon>Salmonidae</taxon>
        <taxon>Coregoninae</taxon>
        <taxon>Coregonus</taxon>
    </lineage>
</organism>
<dbReference type="PANTHER" id="PTHR45794">
    <property type="entry name" value="LEUCYL-TRNA SYNTHETASE"/>
    <property type="match status" value="1"/>
</dbReference>
<dbReference type="Proteomes" id="UP001356427">
    <property type="component" value="Unassembled WGS sequence"/>
</dbReference>
<dbReference type="AlphaFoldDB" id="A0AAN8LSJ6"/>
<protein>
    <recommendedName>
        <fullName evidence="5">Leucine--tRNA ligase</fullName>
    </recommendedName>
</protein>
<evidence type="ECO:0008006" key="5">
    <source>
        <dbReference type="Google" id="ProtNLM"/>
    </source>
</evidence>
<proteinExistence type="inferred from homology"/>
<gene>
    <name evidence="3" type="ORF">J4Q44_G00128750</name>
</gene>
<evidence type="ECO:0000256" key="2">
    <source>
        <dbReference type="SAM" id="MobiDB-lite"/>
    </source>
</evidence>
<dbReference type="InterPro" id="IPR004493">
    <property type="entry name" value="Leu-tRNA-synth_Ia_arc/euk"/>
</dbReference>
<evidence type="ECO:0000313" key="4">
    <source>
        <dbReference type="Proteomes" id="UP001356427"/>
    </source>
</evidence>
<comment type="similarity">
    <text evidence="1">Belongs to the class-I aminoacyl-tRNA synthetase family.</text>
</comment>
<dbReference type="SUPFAM" id="SSF52374">
    <property type="entry name" value="Nucleotidylyl transferase"/>
    <property type="match status" value="1"/>
</dbReference>
<dbReference type="InterPro" id="IPR014729">
    <property type="entry name" value="Rossmann-like_a/b/a_fold"/>
</dbReference>
<reference evidence="3 4" key="1">
    <citation type="submission" date="2021-04" db="EMBL/GenBank/DDBJ databases">
        <authorList>
            <person name="De Guttry C."/>
            <person name="Zahm M."/>
            <person name="Klopp C."/>
            <person name="Cabau C."/>
            <person name="Louis A."/>
            <person name="Berthelot C."/>
            <person name="Parey E."/>
            <person name="Roest Crollius H."/>
            <person name="Montfort J."/>
            <person name="Robinson-Rechavi M."/>
            <person name="Bucao C."/>
            <person name="Bouchez O."/>
            <person name="Gislard M."/>
            <person name="Lluch J."/>
            <person name="Milhes M."/>
            <person name="Lampietro C."/>
            <person name="Lopez Roques C."/>
            <person name="Donnadieu C."/>
            <person name="Braasch I."/>
            <person name="Desvignes T."/>
            <person name="Postlethwait J."/>
            <person name="Bobe J."/>
            <person name="Wedekind C."/>
            <person name="Guiguen Y."/>
        </authorList>
    </citation>
    <scope>NUCLEOTIDE SEQUENCE [LARGE SCALE GENOMIC DNA]</scope>
    <source>
        <strain evidence="3">Cs_M1</strain>
        <tissue evidence="3">Blood</tissue>
    </source>
</reference>
<feature type="region of interest" description="Disordered" evidence="2">
    <location>
        <begin position="1"/>
        <end position="24"/>
    </location>
</feature>
<accession>A0AAN8LSJ6</accession>
<dbReference type="GO" id="GO:0006429">
    <property type="term" value="P:leucyl-tRNA aminoacylation"/>
    <property type="evidence" value="ECO:0007669"/>
    <property type="project" value="InterPro"/>
</dbReference>
<dbReference type="GO" id="GO:0004823">
    <property type="term" value="F:leucine-tRNA ligase activity"/>
    <property type="evidence" value="ECO:0007669"/>
    <property type="project" value="InterPro"/>
</dbReference>
<name>A0AAN8LSJ6_9TELE</name>
<comment type="caution">
    <text evidence="3">The sequence shown here is derived from an EMBL/GenBank/DDBJ whole genome shotgun (WGS) entry which is preliminary data.</text>
</comment>
<evidence type="ECO:0000256" key="1">
    <source>
        <dbReference type="ARBA" id="ARBA00005594"/>
    </source>
</evidence>
<dbReference type="EMBL" id="JAGTTL010000010">
    <property type="protein sequence ID" value="KAK6317475.1"/>
    <property type="molecule type" value="Genomic_DNA"/>
</dbReference>